<proteinExistence type="predicted"/>
<organism evidence="1 2">
    <name type="scientific">Athelia psychrophila</name>
    <dbReference type="NCBI Taxonomy" id="1759441"/>
    <lineage>
        <taxon>Eukaryota</taxon>
        <taxon>Fungi</taxon>
        <taxon>Dikarya</taxon>
        <taxon>Basidiomycota</taxon>
        <taxon>Agaricomycotina</taxon>
        <taxon>Agaricomycetes</taxon>
        <taxon>Agaricomycetidae</taxon>
        <taxon>Atheliales</taxon>
        <taxon>Atheliaceae</taxon>
        <taxon>Athelia</taxon>
    </lineage>
</organism>
<dbReference type="Proteomes" id="UP000076532">
    <property type="component" value="Unassembled WGS sequence"/>
</dbReference>
<name>A0A166A8S5_9AGAM</name>
<dbReference type="AlphaFoldDB" id="A0A166A8S5"/>
<protein>
    <submittedName>
        <fullName evidence="1">Uncharacterized protein</fullName>
    </submittedName>
</protein>
<evidence type="ECO:0000313" key="1">
    <source>
        <dbReference type="EMBL" id="KZP11357.1"/>
    </source>
</evidence>
<gene>
    <name evidence="1" type="ORF">FIBSPDRAFT_871535</name>
</gene>
<sequence length="79" mass="8963">MLGGSLAKSRHLPPTTTPTRQTHIWYAPFTSSVHLLDGSEEEGVCVYRHWARSRVGSVKALIDVSRVQPGKEWKEVDRY</sequence>
<reference evidence="1 2" key="1">
    <citation type="journal article" date="2016" name="Mol. Biol. Evol.">
        <title>Comparative Genomics of Early-Diverging Mushroom-Forming Fungi Provides Insights into the Origins of Lignocellulose Decay Capabilities.</title>
        <authorList>
            <person name="Nagy L.G."/>
            <person name="Riley R."/>
            <person name="Tritt A."/>
            <person name="Adam C."/>
            <person name="Daum C."/>
            <person name="Floudas D."/>
            <person name="Sun H."/>
            <person name="Yadav J.S."/>
            <person name="Pangilinan J."/>
            <person name="Larsson K.H."/>
            <person name="Matsuura K."/>
            <person name="Barry K."/>
            <person name="Labutti K."/>
            <person name="Kuo R."/>
            <person name="Ohm R.A."/>
            <person name="Bhattacharya S.S."/>
            <person name="Shirouzu T."/>
            <person name="Yoshinaga Y."/>
            <person name="Martin F.M."/>
            <person name="Grigoriev I.V."/>
            <person name="Hibbett D.S."/>
        </authorList>
    </citation>
    <scope>NUCLEOTIDE SEQUENCE [LARGE SCALE GENOMIC DNA]</scope>
    <source>
        <strain evidence="1 2">CBS 109695</strain>
    </source>
</reference>
<accession>A0A166A8S5</accession>
<evidence type="ECO:0000313" key="2">
    <source>
        <dbReference type="Proteomes" id="UP000076532"/>
    </source>
</evidence>
<dbReference type="EMBL" id="KV417664">
    <property type="protein sequence ID" value="KZP11357.1"/>
    <property type="molecule type" value="Genomic_DNA"/>
</dbReference>
<keyword evidence="2" id="KW-1185">Reference proteome</keyword>